<evidence type="ECO:0000313" key="3">
    <source>
        <dbReference type="Proteomes" id="UP000770015"/>
    </source>
</evidence>
<protein>
    <submittedName>
        <fullName evidence="2">Uncharacterized protein</fullName>
    </submittedName>
</protein>
<name>A0A9P9A6E6_9PEZI</name>
<dbReference type="AlphaFoldDB" id="A0A9P9A6E6"/>
<organism evidence="2 3">
    <name type="scientific">Plectosphaerella plurivora</name>
    <dbReference type="NCBI Taxonomy" id="936078"/>
    <lineage>
        <taxon>Eukaryota</taxon>
        <taxon>Fungi</taxon>
        <taxon>Dikarya</taxon>
        <taxon>Ascomycota</taxon>
        <taxon>Pezizomycotina</taxon>
        <taxon>Sordariomycetes</taxon>
        <taxon>Hypocreomycetidae</taxon>
        <taxon>Glomerellales</taxon>
        <taxon>Plectosphaerellaceae</taxon>
        <taxon>Plectosphaerella</taxon>
    </lineage>
</organism>
<evidence type="ECO:0000313" key="2">
    <source>
        <dbReference type="EMBL" id="KAH6669743.1"/>
    </source>
</evidence>
<keyword evidence="3" id="KW-1185">Reference proteome</keyword>
<dbReference type="Proteomes" id="UP000770015">
    <property type="component" value="Unassembled WGS sequence"/>
</dbReference>
<accession>A0A9P9A6E6</accession>
<proteinExistence type="predicted"/>
<gene>
    <name evidence="2" type="ORF">F5X68DRAFT_50937</name>
</gene>
<evidence type="ECO:0000256" key="1">
    <source>
        <dbReference type="SAM" id="MobiDB-lite"/>
    </source>
</evidence>
<feature type="region of interest" description="Disordered" evidence="1">
    <location>
        <begin position="21"/>
        <end position="64"/>
    </location>
</feature>
<sequence length="110" mass="12002">MAFQFVDAANVDPAARRRIRQQAAKGRNAGRPVVRARKHAQTTSNRPRPGSLLEKGGLAKTKQLTPEELMMVPIERPVTGDMASVTLPAYFGRGVAVTQRGLCAFDAFRP</sequence>
<dbReference type="EMBL" id="JAGSXJ010000031">
    <property type="protein sequence ID" value="KAH6669743.1"/>
    <property type="molecule type" value="Genomic_DNA"/>
</dbReference>
<comment type="caution">
    <text evidence="2">The sequence shown here is derived from an EMBL/GenBank/DDBJ whole genome shotgun (WGS) entry which is preliminary data.</text>
</comment>
<reference evidence="2" key="1">
    <citation type="journal article" date="2021" name="Nat. Commun.">
        <title>Genetic determinants of endophytism in the Arabidopsis root mycobiome.</title>
        <authorList>
            <person name="Mesny F."/>
            <person name="Miyauchi S."/>
            <person name="Thiergart T."/>
            <person name="Pickel B."/>
            <person name="Atanasova L."/>
            <person name="Karlsson M."/>
            <person name="Huettel B."/>
            <person name="Barry K.W."/>
            <person name="Haridas S."/>
            <person name="Chen C."/>
            <person name="Bauer D."/>
            <person name="Andreopoulos W."/>
            <person name="Pangilinan J."/>
            <person name="LaButti K."/>
            <person name="Riley R."/>
            <person name="Lipzen A."/>
            <person name="Clum A."/>
            <person name="Drula E."/>
            <person name="Henrissat B."/>
            <person name="Kohler A."/>
            <person name="Grigoriev I.V."/>
            <person name="Martin F.M."/>
            <person name="Hacquard S."/>
        </authorList>
    </citation>
    <scope>NUCLEOTIDE SEQUENCE</scope>
    <source>
        <strain evidence="2">MPI-SDFR-AT-0117</strain>
    </source>
</reference>